<dbReference type="KEGG" id="mng:MNEG_9416"/>
<gene>
    <name evidence="3" type="ORF">MNEG_9416</name>
</gene>
<evidence type="ECO:0000256" key="1">
    <source>
        <dbReference type="ARBA" id="ARBA00006484"/>
    </source>
</evidence>
<dbReference type="RefSeq" id="XP_013897567.1">
    <property type="nucleotide sequence ID" value="XM_014042113.1"/>
</dbReference>
<dbReference type="PANTHER" id="PTHR43391:SF86">
    <property type="entry name" value="SHORT-CHAIN DEHYDROGENASE_REDUCTASE FAMILY PROTEIN"/>
    <property type="match status" value="1"/>
</dbReference>
<dbReference type="GeneID" id="25742291"/>
<keyword evidence="4" id="KW-1185">Reference proteome</keyword>
<proteinExistence type="inferred from homology"/>
<dbReference type="AlphaFoldDB" id="A0A0D2JGM2"/>
<dbReference type="InterPro" id="IPR036291">
    <property type="entry name" value="NAD(P)-bd_dom_sf"/>
</dbReference>
<dbReference type="OrthoDB" id="191139at2759"/>
<keyword evidence="2" id="KW-0560">Oxidoreductase</keyword>
<sequence length="281" mass="30302">MAKVLPTAEYTGPLPCSLGSPSANTTGGPPIPPCEDLRGKVALVTGASTGIGFGAAKRLAAAGMKVVGTSRNPSQYTNNCTYEVPGDRCKPAGWELWPMEQSSYDSIDNLVRRINQTYGRVDLLFLNAGRGYGSSTYFPNAQGRVCNEIGQMELVMQTNFWGNVRLLLAVLPLMPKQGYGRILATSSVTAFVSLPGGMPYAASKVSMAKLAEDWLWEHYDRPTNIQYTTLYPGNVRTNVIRNSIPGCRDQQVTGPELAVYENAAYNASLNAFATATQGQSQ</sequence>
<dbReference type="PRINTS" id="PR00081">
    <property type="entry name" value="GDHRDH"/>
</dbReference>
<dbReference type="InterPro" id="IPR002347">
    <property type="entry name" value="SDR_fam"/>
</dbReference>
<dbReference type="STRING" id="145388.A0A0D2JGM2"/>
<reference evidence="3 4" key="1">
    <citation type="journal article" date="2013" name="BMC Genomics">
        <title>Reconstruction of the lipid metabolism for the microalga Monoraphidium neglectum from its genome sequence reveals characteristics suitable for biofuel production.</title>
        <authorList>
            <person name="Bogen C."/>
            <person name="Al-Dilaimi A."/>
            <person name="Albersmeier A."/>
            <person name="Wichmann J."/>
            <person name="Grundmann M."/>
            <person name="Rupp O."/>
            <person name="Lauersen K.J."/>
            <person name="Blifernez-Klassen O."/>
            <person name="Kalinowski J."/>
            <person name="Goesmann A."/>
            <person name="Mussgnug J.H."/>
            <person name="Kruse O."/>
        </authorList>
    </citation>
    <scope>NUCLEOTIDE SEQUENCE [LARGE SCALE GENOMIC DNA]</scope>
    <source>
        <strain evidence="3 4">SAG 48.87</strain>
    </source>
</reference>
<dbReference type="SUPFAM" id="SSF51735">
    <property type="entry name" value="NAD(P)-binding Rossmann-fold domains"/>
    <property type="match status" value="1"/>
</dbReference>
<accession>A0A0D2JGM2</accession>
<evidence type="ECO:0000313" key="4">
    <source>
        <dbReference type="Proteomes" id="UP000054498"/>
    </source>
</evidence>
<evidence type="ECO:0000313" key="3">
    <source>
        <dbReference type="EMBL" id="KIY98547.1"/>
    </source>
</evidence>
<evidence type="ECO:0000256" key="2">
    <source>
        <dbReference type="ARBA" id="ARBA00023002"/>
    </source>
</evidence>
<name>A0A0D2JGM2_9CHLO</name>
<dbReference type="EMBL" id="KK102146">
    <property type="protein sequence ID" value="KIY98547.1"/>
    <property type="molecule type" value="Genomic_DNA"/>
</dbReference>
<comment type="similarity">
    <text evidence="1">Belongs to the short-chain dehydrogenases/reductases (SDR) family.</text>
</comment>
<dbReference type="Gene3D" id="3.40.50.720">
    <property type="entry name" value="NAD(P)-binding Rossmann-like Domain"/>
    <property type="match status" value="1"/>
</dbReference>
<protein>
    <submittedName>
        <fullName evidence="3">Uncharacterized protein</fullName>
    </submittedName>
</protein>
<dbReference type="GO" id="GO:0005829">
    <property type="term" value="C:cytosol"/>
    <property type="evidence" value="ECO:0007669"/>
    <property type="project" value="TreeGrafter"/>
</dbReference>
<dbReference type="Pfam" id="PF00106">
    <property type="entry name" value="adh_short"/>
    <property type="match status" value="1"/>
</dbReference>
<dbReference type="GO" id="GO:0016491">
    <property type="term" value="F:oxidoreductase activity"/>
    <property type="evidence" value="ECO:0007669"/>
    <property type="project" value="UniProtKB-KW"/>
</dbReference>
<dbReference type="PANTHER" id="PTHR43391">
    <property type="entry name" value="RETINOL DEHYDROGENASE-RELATED"/>
    <property type="match status" value="1"/>
</dbReference>
<organism evidence="3 4">
    <name type="scientific">Monoraphidium neglectum</name>
    <dbReference type="NCBI Taxonomy" id="145388"/>
    <lineage>
        <taxon>Eukaryota</taxon>
        <taxon>Viridiplantae</taxon>
        <taxon>Chlorophyta</taxon>
        <taxon>core chlorophytes</taxon>
        <taxon>Chlorophyceae</taxon>
        <taxon>CS clade</taxon>
        <taxon>Sphaeropleales</taxon>
        <taxon>Selenastraceae</taxon>
        <taxon>Monoraphidium</taxon>
    </lineage>
</organism>
<dbReference type="Proteomes" id="UP000054498">
    <property type="component" value="Unassembled WGS sequence"/>
</dbReference>